<dbReference type="EC" id="2.6.1.1" evidence="8"/>
<dbReference type="Gene3D" id="3.40.640.10">
    <property type="entry name" value="Type I PLP-dependent aspartate aminotransferase-like (Major domain)"/>
    <property type="match status" value="1"/>
</dbReference>
<dbReference type="Gene3D" id="3.90.1150.10">
    <property type="entry name" value="Aspartate Aminotransferase, domain 1"/>
    <property type="match status" value="1"/>
</dbReference>
<dbReference type="EMBL" id="UFXS01000001">
    <property type="protein sequence ID" value="STD55746.1"/>
    <property type="molecule type" value="Genomic_DNA"/>
</dbReference>
<comment type="similarity">
    <text evidence="2">Belongs to the class-I pyridoxal-phosphate-dependent aminotransferase family.</text>
</comment>
<keyword evidence="4 8" id="KW-0808">Transferase</keyword>
<dbReference type="InterPro" id="IPR004839">
    <property type="entry name" value="Aminotransferase_I/II_large"/>
</dbReference>
<dbReference type="RefSeq" id="WP_115000008.1">
    <property type="nucleotide sequence ID" value="NZ_CP040908.1"/>
</dbReference>
<evidence type="ECO:0000256" key="5">
    <source>
        <dbReference type="ARBA" id="ARBA00022898"/>
    </source>
</evidence>
<dbReference type="Pfam" id="PF00155">
    <property type="entry name" value="Aminotran_1_2"/>
    <property type="match status" value="1"/>
</dbReference>
<accession>A0A376GBA8</accession>
<evidence type="ECO:0000313" key="8">
    <source>
        <dbReference type="EMBL" id="STD55746.1"/>
    </source>
</evidence>
<keyword evidence="3 8" id="KW-0032">Aminotransferase</keyword>
<name>A0A376GBA8_9FLAO</name>
<dbReference type="NCBIfam" id="NF005744">
    <property type="entry name" value="PRK07568.1"/>
    <property type="match status" value="1"/>
</dbReference>
<organism evidence="8 9">
    <name type="scientific">Empedobacter falsenii</name>
    <dbReference type="NCBI Taxonomy" id="343874"/>
    <lineage>
        <taxon>Bacteria</taxon>
        <taxon>Pseudomonadati</taxon>
        <taxon>Bacteroidota</taxon>
        <taxon>Flavobacteriia</taxon>
        <taxon>Flavobacteriales</taxon>
        <taxon>Weeksellaceae</taxon>
        <taxon>Empedobacter</taxon>
    </lineage>
</organism>
<feature type="domain" description="Aminotransferase class I/classII large" evidence="6">
    <location>
        <begin position="32"/>
        <end position="342"/>
    </location>
</feature>
<evidence type="ECO:0000313" key="10">
    <source>
        <dbReference type="Proteomes" id="UP000510643"/>
    </source>
</evidence>
<dbReference type="PRINTS" id="PR00753">
    <property type="entry name" value="ACCSYNTHASE"/>
</dbReference>
<dbReference type="InterPro" id="IPR015424">
    <property type="entry name" value="PyrdxlP-dep_Trfase"/>
</dbReference>
<dbReference type="PANTHER" id="PTHR46383">
    <property type="entry name" value="ASPARTATE AMINOTRANSFERASE"/>
    <property type="match status" value="1"/>
</dbReference>
<dbReference type="STRING" id="343874.GCA_000805695_01611"/>
<evidence type="ECO:0000256" key="2">
    <source>
        <dbReference type="ARBA" id="ARBA00007441"/>
    </source>
</evidence>
<reference evidence="8 9" key="1">
    <citation type="submission" date="2018-06" db="EMBL/GenBank/DDBJ databases">
        <authorList>
            <consortium name="Pathogen Informatics"/>
            <person name="Doyle S."/>
        </authorList>
    </citation>
    <scope>NUCLEOTIDE SEQUENCE [LARGE SCALE GENOMIC DNA]</scope>
    <source>
        <strain evidence="8 9">NCTC13456</strain>
    </source>
</reference>
<dbReference type="CDD" id="cd00609">
    <property type="entry name" value="AAT_like"/>
    <property type="match status" value="1"/>
</dbReference>
<evidence type="ECO:0000256" key="3">
    <source>
        <dbReference type="ARBA" id="ARBA00022576"/>
    </source>
</evidence>
<dbReference type="GO" id="GO:0006520">
    <property type="term" value="P:amino acid metabolic process"/>
    <property type="evidence" value="ECO:0007669"/>
    <property type="project" value="InterPro"/>
</dbReference>
<dbReference type="InterPro" id="IPR050596">
    <property type="entry name" value="AspAT/PAT-like"/>
</dbReference>
<reference evidence="7 10" key="2">
    <citation type="submission" date="2019-06" db="EMBL/GenBank/DDBJ databases">
        <title>Emergence of pandrug resistant Empedobacter falsenii in China.</title>
        <authorList>
            <person name="Dong N."/>
            <person name="Chen S."/>
            <person name="Zhang R."/>
        </authorList>
    </citation>
    <scope>NUCLEOTIDE SEQUENCE [LARGE SCALE GENOMIC DNA]</scope>
    <source>
        <strain evidence="7 10">1681-1</strain>
    </source>
</reference>
<dbReference type="InterPro" id="IPR015422">
    <property type="entry name" value="PyrdxlP-dep_Trfase_small"/>
</dbReference>
<dbReference type="Proteomes" id="UP000254737">
    <property type="component" value="Unassembled WGS sequence"/>
</dbReference>
<dbReference type="PANTHER" id="PTHR46383:SF1">
    <property type="entry name" value="ASPARTATE AMINOTRANSFERASE"/>
    <property type="match status" value="1"/>
</dbReference>
<evidence type="ECO:0000256" key="1">
    <source>
        <dbReference type="ARBA" id="ARBA00001933"/>
    </source>
</evidence>
<dbReference type="KEGG" id="efal:FH779_06055"/>
<dbReference type="GO" id="GO:0030170">
    <property type="term" value="F:pyridoxal phosphate binding"/>
    <property type="evidence" value="ECO:0007669"/>
    <property type="project" value="InterPro"/>
</dbReference>
<sequence length="400" mass="44535">MLILSEKSQNMPASPIRKLVPYADAAKKRGTKVYHLNIGQPDIESPKAVLEGLKNFPSNIISYTHSEGTLEYRQALADYFTNRGIDLTPENFIATLGGSEALLFIFGIIGNPGDEIIIPEPFYANYNGFTCENDVNIVPVPSSIENNFALPAIEEFAKKITDKTRAILICNPGNPTGYVYSKEELNQLKDLVLEHGIYLIADEVYAEYLYTEEEFTSVLSFPELKDNAIVIDSESKRFSLCGARSGALITRNEKFLKAAMLYAQARLSPVEISQYIATLAHRNVGTYFEDCRTEYLKRRNTLVTGLQQIPGVVCPNPKGAFYCMIQLPVDSAEKFAIWLLESFSSNGETVMLAPGAGFYSTPNSGIQEVRLAYVLKEEDLVRSVEILKEALEQYPGTIRS</sequence>
<proteinExistence type="inferred from homology"/>
<dbReference type="AlphaFoldDB" id="A0A376GBA8"/>
<keyword evidence="10" id="KW-1185">Reference proteome</keyword>
<dbReference type="EMBL" id="CP040908">
    <property type="protein sequence ID" value="QLL57666.1"/>
    <property type="molecule type" value="Genomic_DNA"/>
</dbReference>
<protein>
    <submittedName>
        <fullName evidence="8">Aspartate aminotransferase</fullName>
        <ecNumber evidence="8">2.6.1.1</ecNumber>
    </submittedName>
    <submittedName>
        <fullName evidence="7">Pyridoxal phosphate-dependent aminotransferase</fullName>
    </submittedName>
</protein>
<evidence type="ECO:0000313" key="7">
    <source>
        <dbReference type="EMBL" id="QLL57666.1"/>
    </source>
</evidence>
<comment type="cofactor">
    <cofactor evidence="1">
        <name>pyridoxal 5'-phosphate</name>
        <dbReference type="ChEBI" id="CHEBI:597326"/>
    </cofactor>
</comment>
<dbReference type="SUPFAM" id="SSF53383">
    <property type="entry name" value="PLP-dependent transferases"/>
    <property type="match status" value="1"/>
</dbReference>
<evidence type="ECO:0000313" key="9">
    <source>
        <dbReference type="Proteomes" id="UP000254737"/>
    </source>
</evidence>
<dbReference type="GO" id="GO:0004069">
    <property type="term" value="F:L-aspartate:2-oxoglutarate aminotransferase activity"/>
    <property type="evidence" value="ECO:0007669"/>
    <property type="project" value="UniProtKB-EC"/>
</dbReference>
<dbReference type="Proteomes" id="UP000510643">
    <property type="component" value="Chromosome"/>
</dbReference>
<keyword evidence="5" id="KW-0663">Pyridoxal phosphate</keyword>
<evidence type="ECO:0000256" key="4">
    <source>
        <dbReference type="ARBA" id="ARBA00022679"/>
    </source>
</evidence>
<dbReference type="InterPro" id="IPR015421">
    <property type="entry name" value="PyrdxlP-dep_Trfase_major"/>
</dbReference>
<gene>
    <name evidence="8" type="primary">aspC</name>
    <name evidence="7" type="ORF">FH779_06055</name>
    <name evidence="8" type="ORF">NCTC13456_01726</name>
</gene>
<dbReference type="GeneID" id="78401010"/>
<evidence type="ECO:0000259" key="6">
    <source>
        <dbReference type="Pfam" id="PF00155"/>
    </source>
</evidence>